<dbReference type="AlphaFoldDB" id="A0A1M7T776"/>
<dbReference type="EMBL" id="LT670849">
    <property type="protein sequence ID" value="SHN66578.1"/>
    <property type="molecule type" value="Genomic_DNA"/>
</dbReference>
<dbReference type="Pfam" id="PF01381">
    <property type="entry name" value="HTH_3"/>
    <property type="match status" value="1"/>
</dbReference>
<name>A0A1M7T776_9BRAD</name>
<sequence length="379" mass="43523">MPPRIPAEVFPPGDFIRDELDARGWTQEDLAKIMDRPVQAINEIISAKKQITPDTAVGLARAFGDDDALYWMNLESVYRLAQTKPADESVGRRSALYSMFPVRELMKRKWIEPSERAEVVEHRVCRFYNIRNINEKPAFPHAARANQYEERTPLQWAWLFRAYQLAQAVTATPYSDQRLRAALPKLRELLMAPEEIRQVPQILASAGVRFVIVEFLQGAKIDGAAFWIDEKPVIAMSLRYDRLNNFWFVLRHEIEHILKKDGLIVDLEMTEALQRKDVLPPEEVRANDAASEFLVPKSELDGFIKRVRPLYSGERILLFAKRIGVHPGLVVGQLQFRDEVPYTHFHKYLVKIREIITQTALTDGWGNVPPNGAEDGQAQ</sequence>
<dbReference type="InterPro" id="IPR010982">
    <property type="entry name" value="Lambda_DNA-bd_dom_sf"/>
</dbReference>
<dbReference type="PANTHER" id="PTHR43236:SF2">
    <property type="entry name" value="BLL0069 PROTEIN"/>
    <property type="match status" value="1"/>
</dbReference>
<dbReference type="Gene3D" id="1.10.260.40">
    <property type="entry name" value="lambda repressor-like DNA-binding domains"/>
    <property type="match status" value="1"/>
</dbReference>
<dbReference type="RefSeq" id="WP_072816942.1">
    <property type="nucleotide sequence ID" value="NZ_LT670849.1"/>
</dbReference>
<dbReference type="InterPro" id="IPR001387">
    <property type="entry name" value="Cro/C1-type_HTH"/>
</dbReference>
<dbReference type="Proteomes" id="UP000184096">
    <property type="component" value="Chromosome I"/>
</dbReference>
<dbReference type="SMART" id="SM00530">
    <property type="entry name" value="HTH_XRE"/>
    <property type="match status" value="1"/>
</dbReference>
<dbReference type="PANTHER" id="PTHR43236">
    <property type="entry name" value="ANTITOXIN HIGA1"/>
    <property type="match status" value="1"/>
</dbReference>
<dbReference type="OrthoDB" id="9796786at2"/>
<protein>
    <submittedName>
        <fullName evidence="2">HTH-type transcriptional regulator / antitoxin HigA</fullName>
    </submittedName>
</protein>
<reference evidence="3" key="1">
    <citation type="submission" date="2016-11" db="EMBL/GenBank/DDBJ databases">
        <authorList>
            <person name="Varghese N."/>
            <person name="Submissions S."/>
        </authorList>
    </citation>
    <scope>NUCLEOTIDE SEQUENCE [LARGE SCALE GENOMIC DNA]</scope>
    <source>
        <strain evidence="3">GAS401</strain>
    </source>
</reference>
<evidence type="ECO:0000313" key="2">
    <source>
        <dbReference type="EMBL" id="SHN66578.1"/>
    </source>
</evidence>
<evidence type="ECO:0000313" key="3">
    <source>
        <dbReference type="Proteomes" id="UP000184096"/>
    </source>
</evidence>
<dbReference type="GO" id="GO:0003677">
    <property type="term" value="F:DNA binding"/>
    <property type="evidence" value="ECO:0007669"/>
    <property type="project" value="InterPro"/>
</dbReference>
<feature type="domain" description="HTH cro/C1-type" evidence="1">
    <location>
        <begin position="16"/>
        <end position="69"/>
    </location>
</feature>
<evidence type="ECO:0000259" key="1">
    <source>
        <dbReference type="PROSITE" id="PS50943"/>
    </source>
</evidence>
<dbReference type="SUPFAM" id="SSF47413">
    <property type="entry name" value="lambda repressor-like DNA-binding domains"/>
    <property type="match status" value="1"/>
</dbReference>
<accession>A0A1M7T776</accession>
<dbReference type="CDD" id="cd00093">
    <property type="entry name" value="HTH_XRE"/>
    <property type="match status" value="1"/>
</dbReference>
<keyword evidence="3" id="KW-1185">Reference proteome</keyword>
<gene>
    <name evidence="2" type="ORF">SAMN05444170_0996</name>
</gene>
<dbReference type="InterPro" id="IPR052345">
    <property type="entry name" value="Rad_response_metalloprotease"/>
</dbReference>
<proteinExistence type="predicted"/>
<organism evidence="2 3">
    <name type="scientific">Bradyrhizobium erythrophlei</name>
    <dbReference type="NCBI Taxonomy" id="1437360"/>
    <lineage>
        <taxon>Bacteria</taxon>
        <taxon>Pseudomonadati</taxon>
        <taxon>Pseudomonadota</taxon>
        <taxon>Alphaproteobacteria</taxon>
        <taxon>Hyphomicrobiales</taxon>
        <taxon>Nitrobacteraceae</taxon>
        <taxon>Bradyrhizobium</taxon>
    </lineage>
</organism>
<dbReference type="PROSITE" id="PS50943">
    <property type="entry name" value="HTH_CROC1"/>
    <property type="match status" value="1"/>
</dbReference>